<accession>A0A0P0G3A7</accession>
<dbReference type="Proteomes" id="UP000283341">
    <property type="component" value="Unassembled WGS sequence"/>
</dbReference>
<dbReference type="SMART" id="SM00028">
    <property type="entry name" value="TPR"/>
    <property type="match status" value="8"/>
</dbReference>
<dbReference type="RefSeq" id="WP_007209714.1">
    <property type="nucleotide sequence ID" value="NZ_CAXUGF010000008.1"/>
</dbReference>
<evidence type="ECO:0000313" key="7">
    <source>
        <dbReference type="EMBL" id="RGS32317.1"/>
    </source>
</evidence>
<dbReference type="EMBL" id="VVYV01000020">
    <property type="protein sequence ID" value="KAA5417757.1"/>
    <property type="molecule type" value="Genomic_DNA"/>
</dbReference>
<feature type="repeat" description="TPR" evidence="1">
    <location>
        <begin position="311"/>
        <end position="344"/>
    </location>
</feature>
<dbReference type="GeneID" id="66308961"/>
<dbReference type="Pfam" id="PF13181">
    <property type="entry name" value="TPR_8"/>
    <property type="match status" value="1"/>
</dbReference>
<name>A0A0P0G3A7_9BACE</name>
<evidence type="ECO:0000256" key="1">
    <source>
        <dbReference type="PROSITE-ProRule" id="PRU00339"/>
    </source>
</evidence>
<dbReference type="Gene3D" id="1.25.40.10">
    <property type="entry name" value="Tetratricopeptide repeat domain"/>
    <property type="match status" value="3"/>
</dbReference>
<evidence type="ECO:0000313" key="8">
    <source>
        <dbReference type="Proteomes" id="UP000061809"/>
    </source>
</evidence>
<evidence type="ECO:0000313" key="12">
    <source>
        <dbReference type="Proteomes" id="UP000482653"/>
    </source>
</evidence>
<evidence type="ECO:0000313" key="10">
    <source>
        <dbReference type="Proteomes" id="UP000325055"/>
    </source>
</evidence>
<evidence type="ECO:0000313" key="3">
    <source>
        <dbReference type="EMBL" id="KAA5405237.1"/>
    </source>
</evidence>
<dbReference type="InterPro" id="IPR011990">
    <property type="entry name" value="TPR-like_helical_dom_sf"/>
</dbReference>
<feature type="repeat" description="TPR" evidence="1">
    <location>
        <begin position="345"/>
        <end position="378"/>
    </location>
</feature>
<dbReference type="EMBL" id="VVYW01000019">
    <property type="protein sequence ID" value="KAA5405237.1"/>
    <property type="molecule type" value="Genomic_DNA"/>
</dbReference>
<reference evidence="10 11" key="3">
    <citation type="journal article" date="2019" name="Nat. Med.">
        <title>A library of human gut bacterial isolates paired with longitudinal multiomics data enables mechanistic microbiome research.</title>
        <authorList>
            <person name="Poyet M."/>
            <person name="Groussin M."/>
            <person name="Gibbons S.M."/>
            <person name="Avila-Pacheco J."/>
            <person name="Jiang X."/>
            <person name="Kearney S.M."/>
            <person name="Perrotta A.R."/>
            <person name="Berdy B."/>
            <person name="Zhao S."/>
            <person name="Lieberman T.D."/>
            <person name="Swanson P.K."/>
            <person name="Smith M."/>
            <person name="Roesemann S."/>
            <person name="Alexander J.E."/>
            <person name="Rich S.A."/>
            <person name="Livny J."/>
            <person name="Vlamakis H."/>
            <person name="Clish C."/>
            <person name="Bullock K."/>
            <person name="Deik A."/>
            <person name="Scott J."/>
            <person name="Pierce K.A."/>
            <person name="Xavier R.J."/>
            <person name="Alm E.J."/>
        </authorList>
    </citation>
    <scope>NUCLEOTIDE SEQUENCE [LARGE SCALE GENOMIC DNA]</scope>
    <source>
        <strain evidence="5 11">BIOML-A6</strain>
        <strain evidence="3 10">BIOML-A7</strain>
        <strain evidence="4 12">BIOML-A8</strain>
    </source>
</reference>
<dbReference type="Pfam" id="PF12895">
    <property type="entry name" value="ANAPC3"/>
    <property type="match status" value="1"/>
</dbReference>
<evidence type="ECO:0000313" key="11">
    <source>
        <dbReference type="Proteomes" id="UP000448877"/>
    </source>
</evidence>
<evidence type="ECO:0000313" key="5">
    <source>
        <dbReference type="EMBL" id="KAA5417757.1"/>
    </source>
</evidence>
<dbReference type="InterPro" id="IPR019734">
    <property type="entry name" value="TPR_rpt"/>
</dbReference>
<evidence type="ECO:0000313" key="9">
    <source>
        <dbReference type="Proteomes" id="UP000283341"/>
    </source>
</evidence>
<gene>
    <name evidence="2" type="ORF">BcellWH2_05085</name>
    <name evidence="7" type="ORF">DWX97_23905</name>
    <name evidence="5" type="ORF">F2Y81_13135</name>
    <name evidence="3" type="ORF">F2Y86_20135</name>
    <name evidence="4" type="ORF">F2Y87_19525</name>
    <name evidence="6" type="ORF">RO785_15415</name>
</gene>
<reference evidence="7 9" key="2">
    <citation type="submission" date="2018-08" db="EMBL/GenBank/DDBJ databases">
        <title>A genome reference for cultivated species of the human gut microbiota.</title>
        <authorList>
            <person name="Zou Y."/>
            <person name="Xue W."/>
            <person name="Luo G."/>
        </authorList>
    </citation>
    <scope>NUCLEOTIDE SEQUENCE [LARGE SCALE GENOMIC DNA]</scope>
    <source>
        <strain evidence="7 9">AF22-3AC</strain>
    </source>
</reference>
<feature type="repeat" description="TPR" evidence="1">
    <location>
        <begin position="35"/>
        <end position="68"/>
    </location>
</feature>
<dbReference type="EMBL" id="CP012801">
    <property type="protein sequence ID" value="ALJ62293.1"/>
    <property type="molecule type" value="Genomic_DNA"/>
</dbReference>
<evidence type="ECO:0000313" key="6">
    <source>
        <dbReference type="EMBL" id="MDT4512361.1"/>
    </source>
</evidence>
<proteinExistence type="predicted"/>
<evidence type="ECO:0000313" key="2">
    <source>
        <dbReference type="EMBL" id="ALJ62293.1"/>
    </source>
</evidence>
<dbReference type="AlphaFoldDB" id="A0A0P0G3A7"/>
<reference evidence="6" key="4">
    <citation type="submission" date="2023-08" db="EMBL/GenBank/DDBJ databases">
        <title>Reintroducing virulent viruses to syntetic microbiomes.</title>
        <authorList>
            <person name="Wilde J."/>
            <person name="Boyes R."/>
            <person name="Robinson A.V."/>
            <person name="Daisley B.A."/>
            <person name="Allen-Vercoe E."/>
        </authorList>
    </citation>
    <scope>NUCLEOTIDE SEQUENCE</scope>
    <source>
        <strain evidence="6">225I_12FAA</strain>
    </source>
</reference>
<feature type="repeat" description="TPR" evidence="1">
    <location>
        <begin position="235"/>
        <end position="268"/>
    </location>
</feature>
<dbReference type="Proteomes" id="UP000061809">
    <property type="component" value="Chromosome"/>
</dbReference>
<dbReference type="PANTHER" id="PTHR12558">
    <property type="entry name" value="CELL DIVISION CYCLE 16,23,27"/>
    <property type="match status" value="1"/>
</dbReference>
<dbReference type="Proteomes" id="UP000482653">
    <property type="component" value="Unassembled WGS sequence"/>
</dbReference>
<dbReference type="PROSITE" id="PS50005">
    <property type="entry name" value="TPR"/>
    <property type="match status" value="4"/>
</dbReference>
<sequence length="474" mass="54408">MSNKNLLSGRDKELQELAEQYELAMSAKQPFYLDADDLADLADWYGTKKNYDKALEIAEYGLKLHPDSTALMIEYAYLHLDSGKRAKAREIIENLPDTYSPEAKVVRAHLLLSEGKLDDAEQLLDTIEDKEDLANVVDVSYMYLDMGYPDKALAWLNPVKEEYADEEAYIAVVADCYYGKGMIEEAIPLYNQLIDQNPYSAPYWFGLARCHFEDLNFDQAIDACDYALIGDDEFADAYVMKGHCFYQLGNEDAALECYQKAEQMHGLAPEFVYTYIGLCKVSKGEWEEGYENLEKAIQANEAEETPAPTLPSLYANAGLCLSKMKKKRKAHQYCKKAQKLEPKDPEAYLIEGRMYVEEGDYEKGIKQWAKALNCAPSADTWNEIGMHSMEIGYLDYAKIAFERVCELEPEFEGINEKLTVLYMTLHDKENFIKYNQKCTRPFDLKELEKMQAMMENEDREDLAVYMQNIIKALQ</sequence>
<dbReference type="EMBL" id="JAVSNH010000001">
    <property type="protein sequence ID" value="MDT4512361.1"/>
    <property type="molecule type" value="Genomic_DNA"/>
</dbReference>
<dbReference type="Proteomes" id="UP000448877">
    <property type="component" value="Unassembled WGS sequence"/>
</dbReference>
<dbReference type="Proteomes" id="UP000325055">
    <property type="component" value="Unassembled WGS sequence"/>
</dbReference>
<dbReference type="SUPFAM" id="SSF48452">
    <property type="entry name" value="TPR-like"/>
    <property type="match status" value="3"/>
</dbReference>
<dbReference type="PANTHER" id="PTHR12558:SF13">
    <property type="entry name" value="CELL DIVISION CYCLE PROTEIN 27 HOMOLOG"/>
    <property type="match status" value="1"/>
</dbReference>
<evidence type="ECO:0000313" key="4">
    <source>
        <dbReference type="EMBL" id="KAA5416307.1"/>
    </source>
</evidence>
<protein>
    <submittedName>
        <fullName evidence="2">Tetratricopeptide repeat protein</fullName>
    </submittedName>
</protein>
<dbReference type="EMBL" id="VVYX01000025">
    <property type="protein sequence ID" value="KAA5416307.1"/>
    <property type="molecule type" value="Genomic_DNA"/>
</dbReference>
<dbReference type="KEGG" id="bcel:BcellWH2_05085"/>
<reference evidence="2 8" key="1">
    <citation type="journal article" date="2015" name="Science">
        <title>Genetic determinants of in vivo fitness and diet responsiveness in multiple human gut Bacteroides.</title>
        <authorList>
            <person name="Wu M."/>
            <person name="McNulty N.P."/>
            <person name="Rodionov D.A."/>
            <person name="Khoroshkin M.S."/>
            <person name="Griffin N.W."/>
            <person name="Cheng J."/>
            <person name="Latreille P."/>
            <person name="Kerstetter R.A."/>
            <person name="Terrapon N."/>
            <person name="Henrissat B."/>
            <person name="Osterman A.L."/>
            <person name="Gordon J.I."/>
        </authorList>
    </citation>
    <scope>NUCLEOTIDE SEQUENCE [LARGE SCALE GENOMIC DNA]</scope>
    <source>
        <strain evidence="2 8">WH2</strain>
    </source>
</reference>
<dbReference type="Proteomes" id="UP001266995">
    <property type="component" value="Unassembled WGS sequence"/>
</dbReference>
<dbReference type="PATRIC" id="fig|246787.4.peg.5248"/>
<keyword evidence="1" id="KW-0802">TPR repeat</keyword>
<dbReference type="Pfam" id="PF14559">
    <property type="entry name" value="TPR_19"/>
    <property type="match status" value="1"/>
</dbReference>
<organism evidence="2 8">
    <name type="scientific">Bacteroides cellulosilyticus</name>
    <dbReference type="NCBI Taxonomy" id="246787"/>
    <lineage>
        <taxon>Bacteria</taxon>
        <taxon>Pseudomonadati</taxon>
        <taxon>Bacteroidota</taxon>
        <taxon>Bacteroidia</taxon>
        <taxon>Bacteroidales</taxon>
        <taxon>Bacteroidaceae</taxon>
        <taxon>Bacteroides</taxon>
    </lineage>
</organism>
<dbReference type="EMBL" id="QRVJ01000036">
    <property type="protein sequence ID" value="RGS32317.1"/>
    <property type="molecule type" value="Genomic_DNA"/>
</dbReference>